<dbReference type="Bgee" id="WBGene00007125">
    <property type="expression patterns" value="Expressed in adult organism"/>
</dbReference>
<evidence type="ECO:0000313" key="2">
    <source>
        <dbReference type="EMBL" id="CAB03796.2"/>
    </source>
</evidence>
<evidence type="ECO:0000313" key="4">
    <source>
        <dbReference type="WormBase" id="B0250.8"/>
    </source>
</evidence>
<dbReference type="Proteomes" id="UP000001940">
    <property type="component" value="Chromosome V"/>
</dbReference>
<organism evidence="2 3">
    <name type="scientific">Caenorhabditis elegans</name>
    <dbReference type="NCBI Taxonomy" id="6239"/>
    <lineage>
        <taxon>Eukaryota</taxon>
        <taxon>Metazoa</taxon>
        <taxon>Ecdysozoa</taxon>
        <taxon>Nematoda</taxon>
        <taxon>Chromadorea</taxon>
        <taxon>Rhabditida</taxon>
        <taxon>Rhabditina</taxon>
        <taxon>Rhabditomorpha</taxon>
        <taxon>Rhabditoidea</taxon>
        <taxon>Rhabditidae</taxon>
        <taxon>Peloderinae</taxon>
        <taxon>Caenorhabditis</taxon>
    </lineage>
</organism>
<dbReference type="UCSC" id="B0250.8">
    <property type="organism name" value="c. elegans"/>
</dbReference>
<evidence type="ECO:0000313" key="3">
    <source>
        <dbReference type="Proteomes" id="UP000001940"/>
    </source>
</evidence>
<dbReference type="InParanoid" id="Q9XVF3"/>
<dbReference type="GeneID" id="181885"/>
<dbReference type="CTD" id="181885"/>
<name>Q9XVF3_CAEEL</name>
<accession>Q9XVF3</accession>
<dbReference type="STRING" id="6239.B0250.8.1"/>
<dbReference type="HOGENOM" id="CLU_1604226_0_0_1"/>
<reference evidence="2 3" key="1">
    <citation type="journal article" date="1998" name="Science">
        <title>Genome sequence of the nematode C. elegans: a platform for investigating biology.</title>
        <authorList>
            <consortium name="The C. elegans sequencing consortium"/>
            <person name="Sulson J.E."/>
            <person name="Waterston R."/>
        </authorList>
    </citation>
    <scope>NUCLEOTIDE SEQUENCE [LARGE SCALE GENOMIC DNA]</scope>
    <source>
        <strain evidence="2 3">Bristol N2</strain>
    </source>
</reference>
<dbReference type="KEGG" id="cel:CELE_B0250.8"/>
<dbReference type="EMBL" id="BX284605">
    <property type="protein sequence ID" value="CAB03796.2"/>
    <property type="molecule type" value="Genomic_DNA"/>
</dbReference>
<feature type="compositionally biased region" description="Basic and acidic residues" evidence="1">
    <location>
        <begin position="97"/>
        <end position="107"/>
    </location>
</feature>
<dbReference type="RefSeq" id="NP_507937.2">
    <property type="nucleotide sequence ID" value="NM_075536.5"/>
</dbReference>
<dbReference type="PaxDb" id="6239-B0250.8"/>
<proteinExistence type="predicted"/>
<evidence type="ECO:0000256" key="1">
    <source>
        <dbReference type="SAM" id="MobiDB-lite"/>
    </source>
</evidence>
<dbReference type="AGR" id="WB:WBGene00007125"/>
<dbReference type="AlphaFoldDB" id="Q9XVF3"/>
<feature type="region of interest" description="Disordered" evidence="1">
    <location>
        <begin position="81"/>
        <end position="107"/>
    </location>
</feature>
<gene>
    <name evidence="2 4" type="ORF">B0250.8</name>
    <name evidence="2" type="ORF">CELE_B0250.8</name>
</gene>
<keyword evidence="3" id="KW-1185">Reference proteome</keyword>
<dbReference type="WormBase" id="B0250.8">
    <property type="protein sequence ID" value="CE41605"/>
    <property type="gene ID" value="WBGene00007125"/>
</dbReference>
<sequence length="166" mass="18293">MPAQKGVQALVSKFRLSPGNPMFLKSSSDLFSFTSSDKEYLEGYEIKVKSAAGVIKFTLLKGDQPPKYEISSFLGIILEHREDPSNTPMPPSSSRRHAVDNGKGEEAKSVTNDTVFARIQDYFGKQMHVGSYGSTFKPSKIEINETNVKKGQVYGIYLVSNTTSSV</sequence>
<protein>
    <submittedName>
        <fullName evidence="2">SEP domain-containing protein</fullName>
    </submittedName>
</protein>